<comment type="caution">
    <text evidence="1">Lacks conserved residue(s) required for the propagation of feature annotation.</text>
</comment>
<dbReference type="PANTHER" id="PTHR37825:SF1">
    <property type="entry name" value="TRNA(MET) CYTIDINE ACETATE LIGASE"/>
    <property type="match status" value="1"/>
</dbReference>
<dbReference type="Gene3D" id="3.40.50.620">
    <property type="entry name" value="HUPs"/>
    <property type="match status" value="1"/>
</dbReference>
<dbReference type="HAMAP" id="MF_01539">
    <property type="entry name" value="TmcAL"/>
    <property type="match status" value="1"/>
</dbReference>
<reference evidence="2 3" key="1">
    <citation type="submission" date="2015-04" db="EMBL/GenBank/DDBJ databases">
        <title>Complete Genome Sequence of Kosmotoga pacifica SLHLJ1.</title>
        <authorList>
            <person name="Jiang L.J."/>
            <person name="Shao Z.Z."/>
            <person name="Jebbar M."/>
        </authorList>
    </citation>
    <scope>NUCLEOTIDE SEQUENCE [LARGE SCALE GENOMIC DNA]</scope>
    <source>
        <strain evidence="2 3">SLHLJ1</strain>
    </source>
</reference>
<dbReference type="GO" id="GO:0005524">
    <property type="term" value="F:ATP binding"/>
    <property type="evidence" value="ECO:0007669"/>
    <property type="project" value="UniProtKB-KW"/>
</dbReference>
<dbReference type="Proteomes" id="UP000035159">
    <property type="component" value="Chromosome"/>
</dbReference>
<dbReference type="GO" id="GO:0005737">
    <property type="term" value="C:cytoplasm"/>
    <property type="evidence" value="ECO:0007669"/>
    <property type="project" value="UniProtKB-SubCell"/>
</dbReference>
<feature type="binding site" evidence="1">
    <location>
        <position position="94"/>
    </location>
    <ligand>
        <name>ATP</name>
        <dbReference type="ChEBI" id="CHEBI:30616"/>
    </ligand>
</feature>
<dbReference type="NCBIfam" id="NF010191">
    <property type="entry name" value="PRK13670.1"/>
    <property type="match status" value="1"/>
</dbReference>
<dbReference type="EMBL" id="CP011232">
    <property type="protein sequence ID" value="AKI98255.1"/>
    <property type="molecule type" value="Genomic_DNA"/>
</dbReference>
<keyword evidence="1" id="KW-0436">Ligase</keyword>
<sequence>MEYNPFHNGHLYHLQKAKELIEPDVTIAVMSGNFVQRGEPAIIDKYARTEIALEAGIDLVIQLPLVYSIQDAGGFALGSVWTLNLLKVSDIVFGSETNNLRLLKTLADVIVKEPREYIDRLKTHLKSGISFPNARKYALRDYLTMNLPGEDLDVEEAGSSNNILGLEYLVAIEKLKSKIVPHTIKRLGANYNDPQFKGSFSSATAVRGMILKGSKERLSEVLPPFSYEVVLKEIRDKGPVTLESMDKLLMGILRTMDRDDFKRYYGFVEGLDRRFADCSEATGNINDFFECVKTKRFTFTRIKRLVMNLLFKLTDDVVKNSWKYGPQYIRVLGFNEKGREYLSSIKRKLELPLITVPSHGKNLSRIASYEGVTLEIFLQQFSRDLKEAAVHSLFYERGSCNLEYRKRVIYKRS</sequence>
<feature type="binding site" evidence="1">
    <location>
        <position position="161"/>
    </location>
    <ligand>
        <name>ATP</name>
        <dbReference type="ChEBI" id="CHEBI:30616"/>
    </ligand>
</feature>
<dbReference type="Pfam" id="PF05636">
    <property type="entry name" value="HIGH_NTase1"/>
    <property type="match status" value="1"/>
</dbReference>
<comment type="similarity">
    <text evidence="1">Belongs to the TmcAL family.</text>
</comment>
<dbReference type="PANTHER" id="PTHR37825">
    <property type="entry name" value="TRNA(MET) CYTIDINE ACETATE LIGASE"/>
    <property type="match status" value="1"/>
</dbReference>
<name>A0A0G2Z9H1_9BACT</name>
<dbReference type="GO" id="GO:0016879">
    <property type="term" value="F:ligase activity, forming carbon-nitrogen bonds"/>
    <property type="evidence" value="ECO:0007669"/>
    <property type="project" value="UniProtKB-UniRule"/>
</dbReference>
<organism evidence="2 3">
    <name type="scientific">Kosmotoga pacifica</name>
    <dbReference type="NCBI Taxonomy" id="1330330"/>
    <lineage>
        <taxon>Bacteria</taxon>
        <taxon>Thermotogati</taxon>
        <taxon>Thermotogota</taxon>
        <taxon>Thermotogae</taxon>
        <taxon>Kosmotogales</taxon>
        <taxon>Kosmotogaceae</taxon>
        <taxon>Kosmotoga</taxon>
    </lineage>
</organism>
<keyword evidence="1" id="KW-0820">tRNA-binding</keyword>
<protein>
    <recommendedName>
        <fullName evidence="1">tRNA(Met) cytidine acetate ligase</fullName>
        <ecNumber evidence="1">6.3.4.-</ecNumber>
    </recommendedName>
</protein>
<accession>A0A0G2Z9H1</accession>
<keyword evidence="1" id="KW-0694">RNA-binding</keyword>
<keyword evidence="3" id="KW-1185">Reference proteome</keyword>
<keyword evidence="1" id="KW-0547">Nucleotide-binding</keyword>
<evidence type="ECO:0000256" key="1">
    <source>
        <dbReference type="HAMAP-Rule" id="MF_01539"/>
    </source>
</evidence>
<keyword evidence="1" id="KW-0819">tRNA processing</keyword>
<dbReference type="InterPro" id="IPR008513">
    <property type="entry name" value="tRNA(Met)_cyd_acetate_ligase"/>
</dbReference>
<dbReference type="GO" id="GO:0006400">
    <property type="term" value="P:tRNA modification"/>
    <property type="evidence" value="ECO:0007669"/>
    <property type="project" value="UniProtKB-UniRule"/>
</dbReference>
<dbReference type="SUPFAM" id="SSF52374">
    <property type="entry name" value="Nucleotidylyl transferase"/>
    <property type="match status" value="1"/>
</dbReference>
<dbReference type="KEGG" id="kpf:IX53_04300"/>
<dbReference type="AlphaFoldDB" id="A0A0G2Z9H1"/>
<keyword evidence="1" id="KW-0067">ATP-binding</keyword>
<evidence type="ECO:0000313" key="3">
    <source>
        <dbReference type="Proteomes" id="UP000035159"/>
    </source>
</evidence>
<comment type="catalytic activity">
    <reaction evidence="1">
        <text>cytidine(34) in elongator tRNA(Met) + acetate + ATP = N(4)-acetylcytidine(34) in elongator tRNA(Met) + AMP + diphosphate</text>
        <dbReference type="Rhea" id="RHEA:58144"/>
        <dbReference type="Rhea" id="RHEA-COMP:10693"/>
        <dbReference type="Rhea" id="RHEA-COMP:10694"/>
        <dbReference type="ChEBI" id="CHEBI:30089"/>
        <dbReference type="ChEBI" id="CHEBI:30616"/>
        <dbReference type="ChEBI" id="CHEBI:33019"/>
        <dbReference type="ChEBI" id="CHEBI:74900"/>
        <dbReference type="ChEBI" id="CHEBI:82748"/>
        <dbReference type="ChEBI" id="CHEBI:456215"/>
    </reaction>
</comment>
<gene>
    <name evidence="1" type="primary">tmcAL</name>
    <name evidence="2" type="ORF">IX53_04300</name>
</gene>
<comment type="subcellular location">
    <subcellularLocation>
        <location evidence="1">Cytoplasm</location>
    </subcellularLocation>
</comment>
<dbReference type="GO" id="GO:0000049">
    <property type="term" value="F:tRNA binding"/>
    <property type="evidence" value="ECO:0007669"/>
    <property type="project" value="UniProtKB-KW"/>
</dbReference>
<dbReference type="PATRIC" id="fig|1330330.3.peg.861"/>
<feature type="binding site" evidence="1">
    <location>
        <position position="186"/>
    </location>
    <ligand>
        <name>ATP</name>
        <dbReference type="ChEBI" id="CHEBI:30616"/>
    </ligand>
</feature>
<dbReference type="InterPro" id="IPR014729">
    <property type="entry name" value="Rossmann-like_a/b/a_fold"/>
</dbReference>
<comment type="function">
    <text evidence="1">Catalyzes the formation of N(4)-acetylcytidine (ac(4)C) at the wobble position of elongator tRNA(Met), using acetate and ATP as substrates. First activates an acetate ion to form acetyladenylate (Ac-AMP) and then transfers the acetyl group to tRNA to form ac(4)C34.</text>
</comment>
<keyword evidence="1" id="KW-0963">Cytoplasm</keyword>
<dbReference type="EC" id="6.3.4.-" evidence="1"/>
<dbReference type="STRING" id="1330330.IX53_04300"/>
<evidence type="ECO:0000313" key="2">
    <source>
        <dbReference type="EMBL" id="AKI98255.1"/>
    </source>
</evidence>
<proteinExistence type="inferred from homology"/>